<sequence length="269" mass="30633">MKIDAHTHISKLSSSLDGESYEESLDLILKEAQESGVDVLIVIAGFKKEDDLNLTTKSLIDLISNHRNIYAVAGVDIDYEKEYLDQLEQWIKERKVVGVKFYTGYQYFYPNDKRCLPIYKLCQKYDVPAVFHSGDTLAGYVSNPKIKYSHPIHIDEVAADFPDLKLVIAHMGNPWLIDCAEVLYKNPNVYADISGLVVGDELNTAYGEIMKKRIKELIEYTASEFKLIYGTDWPLCHMKQYIEFANNLGLEKGDLEKLFSGNAKAVFKI</sequence>
<dbReference type="PANTHER" id="PTHR21240:SF19">
    <property type="entry name" value="CATALYTIC_ HYDROLASE"/>
    <property type="match status" value="1"/>
</dbReference>
<dbReference type="InterPro" id="IPR006680">
    <property type="entry name" value="Amidohydro-rel"/>
</dbReference>
<gene>
    <name evidence="3" type="ORF">A3I92_03020</name>
</gene>
<evidence type="ECO:0000256" key="1">
    <source>
        <dbReference type="ARBA" id="ARBA00023239"/>
    </source>
</evidence>
<dbReference type="CDD" id="cd01292">
    <property type="entry name" value="metallo-dependent_hydrolases"/>
    <property type="match status" value="1"/>
</dbReference>
<dbReference type="Pfam" id="PF04909">
    <property type="entry name" value="Amidohydro_2"/>
    <property type="match status" value="1"/>
</dbReference>
<dbReference type="InterPro" id="IPR032466">
    <property type="entry name" value="Metal_Hydrolase"/>
</dbReference>
<organism evidence="3 4">
    <name type="scientific">Candidatus Yanofskybacteria bacterium RIFCSPLOWO2_02_FULL_43_10b</name>
    <dbReference type="NCBI Taxonomy" id="1802704"/>
    <lineage>
        <taxon>Bacteria</taxon>
        <taxon>Candidatus Yanofskyibacteriota</taxon>
    </lineage>
</organism>
<reference evidence="3 4" key="1">
    <citation type="journal article" date="2016" name="Nat. Commun.">
        <title>Thousands of microbial genomes shed light on interconnected biogeochemical processes in an aquifer system.</title>
        <authorList>
            <person name="Anantharaman K."/>
            <person name="Brown C.T."/>
            <person name="Hug L.A."/>
            <person name="Sharon I."/>
            <person name="Castelle C.J."/>
            <person name="Probst A.J."/>
            <person name="Thomas B.C."/>
            <person name="Singh A."/>
            <person name="Wilkins M.J."/>
            <person name="Karaoz U."/>
            <person name="Brodie E.L."/>
            <person name="Williams K.H."/>
            <person name="Hubbard S.S."/>
            <person name="Banfield J.F."/>
        </authorList>
    </citation>
    <scope>NUCLEOTIDE SEQUENCE [LARGE SCALE GENOMIC DNA]</scope>
</reference>
<dbReference type="GO" id="GO:0016831">
    <property type="term" value="F:carboxy-lyase activity"/>
    <property type="evidence" value="ECO:0007669"/>
    <property type="project" value="InterPro"/>
</dbReference>
<evidence type="ECO:0000313" key="3">
    <source>
        <dbReference type="EMBL" id="OGN32575.1"/>
    </source>
</evidence>
<accession>A0A1F8H4Q2</accession>
<dbReference type="AlphaFoldDB" id="A0A1F8H4Q2"/>
<dbReference type="PANTHER" id="PTHR21240">
    <property type="entry name" value="2-AMINO-3-CARBOXYLMUCONATE-6-SEMIALDEHYDE DECARBOXYLASE"/>
    <property type="match status" value="1"/>
</dbReference>
<evidence type="ECO:0000313" key="4">
    <source>
        <dbReference type="Proteomes" id="UP000177676"/>
    </source>
</evidence>
<dbReference type="EMBL" id="MGKS01000011">
    <property type="protein sequence ID" value="OGN32575.1"/>
    <property type="molecule type" value="Genomic_DNA"/>
</dbReference>
<evidence type="ECO:0000259" key="2">
    <source>
        <dbReference type="Pfam" id="PF04909"/>
    </source>
</evidence>
<dbReference type="InterPro" id="IPR032465">
    <property type="entry name" value="ACMSD"/>
</dbReference>
<keyword evidence="1" id="KW-0456">Lyase</keyword>
<protein>
    <recommendedName>
        <fullName evidence="2">Amidohydrolase-related domain-containing protein</fullName>
    </recommendedName>
</protein>
<dbReference type="Proteomes" id="UP000177676">
    <property type="component" value="Unassembled WGS sequence"/>
</dbReference>
<feature type="domain" description="Amidohydrolase-related" evidence="2">
    <location>
        <begin position="57"/>
        <end position="268"/>
    </location>
</feature>
<name>A0A1F8H4Q2_9BACT</name>
<dbReference type="GO" id="GO:0016787">
    <property type="term" value="F:hydrolase activity"/>
    <property type="evidence" value="ECO:0007669"/>
    <property type="project" value="InterPro"/>
</dbReference>
<dbReference type="Gene3D" id="3.20.20.140">
    <property type="entry name" value="Metal-dependent hydrolases"/>
    <property type="match status" value="1"/>
</dbReference>
<proteinExistence type="predicted"/>
<comment type="caution">
    <text evidence="3">The sequence shown here is derived from an EMBL/GenBank/DDBJ whole genome shotgun (WGS) entry which is preliminary data.</text>
</comment>
<dbReference type="SUPFAM" id="SSF51556">
    <property type="entry name" value="Metallo-dependent hydrolases"/>
    <property type="match status" value="1"/>
</dbReference>